<sequence>MLSRVVVKKTMTKIMPIITLEAEKPREMKSRMVGYLLRNTDVEELKNYIAYLFCIKLNLKKFHQINHDQNIIF</sequence>
<name>A0A3M7T564_BRAPC</name>
<comment type="caution">
    <text evidence="1">The sequence shown here is derived from an EMBL/GenBank/DDBJ whole genome shotgun (WGS) entry which is preliminary data.</text>
</comment>
<dbReference type="Proteomes" id="UP000276133">
    <property type="component" value="Unassembled WGS sequence"/>
</dbReference>
<accession>A0A3M7T564</accession>
<reference evidence="1 2" key="1">
    <citation type="journal article" date="2018" name="Sci. Rep.">
        <title>Genomic signatures of local adaptation to the degree of environmental predictability in rotifers.</title>
        <authorList>
            <person name="Franch-Gras L."/>
            <person name="Hahn C."/>
            <person name="Garcia-Roger E.M."/>
            <person name="Carmona M.J."/>
            <person name="Serra M."/>
            <person name="Gomez A."/>
        </authorList>
    </citation>
    <scope>NUCLEOTIDE SEQUENCE [LARGE SCALE GENOMIC DNA]</scope>
    <source>
        <strain evidence="1">HYR1</strain>
    </source>
</reference>
<gene>
    <name evidence="1" type="ORF">BpHYR1_021239</name>
</gene>
<keyword evidence="2" id="KW-1185">Reference proteome</keyword>
<evidence type="ECO:0000313" key="1">
    <source>
        <dbReference type="EMBL" id="RNA43176.1"/>
    </source>
</evidence>
<dbReference type="AlphaFoldDB" id="A0A3M7T564"/>
<protein>
    <submittedName>
        <fullName evidence="1">Uncharacterized protein</fullName>
    </submittedName>
</protein>
<evidence type="ECO:0000313" key="2">
    <source>
        <dbReference type="Proteomes" id="UP000276133"/>
    </source>
</evidence>
<dbReference type="EMBL" id="REGN01000263">
    <property type="protein sequence ID" value="RNA43176.1"/>
    <property type="molecule type" value="Genomic_DNA"/>
</dbReference>
<organism evidence="1 2">
    <name type="scientific">Brachionus plicatilis</name>
    <name type="common">Marine rotifer</name>
    <name type="synonym">Brachionus muelleri</name>
    <dbReference type="NCBI Taxonomy" id="10195"/>
    <lineage>
        <taxon>Eukaryota</taxon>
        <taxon>Metazoa</taxon>
        <taxon>Spiralia</taxon>
        <taxon>Gnathifera</taxon>
        <taxon>Rotifera</taxon>
        <taxon>Eurotatoria</taxon>
        <taxon>Monogononta</taxon>
        <taxon>Pseudotrocha</taxon>
        <taxon>Ploima</taxon>
        <taxon>Brachionidae</taxon>
        <taxon>Brachionus</taxon>
    </lineage>
</organism>
<proteinExistence type="predicted"/>